<sequence length="59" mass="6221">MAQCPAFVFVLARESGLRRGRARPPVHFGLPLATLAPALVSLVRVPGGADLFGIPRQVA</sequence>
<evidence type="ECO:0000313" key="2">
    <source>
        <dbReference type="Proteomes" id="UP000518300"/>
    </source>
</evidence>
<protein>
    <submittedName>
        <fullName evidence="1">Uncharacterized protein</fullName>
    </submittedName>
</protein>
<dbReference type="AlphaFoldDB" id="A0A848LC32"/>
<dbReference type="Proteomes" id="UP000518300">
    <property type="component" value="Unassembled WGS sequence"/>
</dbReference>
<gene>
    <name evidence="1" type="ORF">HG543_15405</name>
</gene>
<evidence type="ECO:0000313" key="1">
    <source>
        <dbReference type="EMBL" id="NMO16227.1"/>
    </source>
</evidence>
<dbReference type="RefSeq" id="WP_169345519.1">
    <property type="nucleotide sequence ID" value="NZ_JABBJJ010000061.1"/>
</dbReference>
<accession>A0A848LC32</accession>
<name>A0A848LC32_9BACT</name>
<proteinExistence type="predicted"/>
<comment type="caution">
    <text evidence="1">The sequence shown here is derived from an EMBL/GenBank/DDBJ whole genome shotgun (WGS) entry which is preliminary data.</text>
</comment>
<keyword evidence="2" id="KW-1185">Reference proteome</keyword>
<reference evidence="1 2" key="1">
    <citation type="submission" date="2020-04" db="EMBL/GenBank/DDBJ databases">
        <title>Draft genome of Pyxidicoccus fallax type strain.</title>
        <authorList>
            <person name="Whitworth D.E."/>
        </authorList>
    </citation>
    <scope>NUCLEOTIDE SEQUENCE [LARGE SCALE GENOMIC DNA]</scope>
    <source>
        <strain evidence="1 2">DSM 14698</strain>
    </source>
</reference>
<organism evidence="1 2">
    <name type="scientific">Pyxidicoccus fallax</name>
    <dbReference type="NCBI Taxonomy" id="394095"/>
    <lineage>
        <taxon>Bacteria</taxon>
        <taxon>Pseudomonadati</taxon>
        <taxon>Myxococcota</taxon>
        <taxon>Myxococcia</taxon>
        <taxon>Myxococcales</taxon>
        <taxon>Cystobacterineae</taxon>
        <taxon>Myxococcaceae</taxon>
        <taxon>Pyxidicoccus</taxon>
    </lineage>
</organism>
<dbReference type="EMBL" id="JABBJJ010000061">
    <property type="protein sequence ID" value="NMO16227.1"/>
    <property type="molecule type" value="Genomic_DNA"/>
</dbReference>